<feature type="compositionally biased region" description="Polar residues" evidence="2">
    <location>
        <begin position="293"/>
        <end position="320"/>
    </location>
</feature>
<feature type="compositionally biased region" description="Basic and acidic residues" evidence="2">
    <location>
        <begin position="465"/>
        <end position="491"/>
    </location>
</feature>
<keyword evidence="4" id="KW-1185">Reference proteome</keyword>
<dbReference type="RefSeq" id="XP_068349863.1">
    <property type="nucleotide sequence ID" value="XM_068511214.1"/>
</dbReference>
<dbReference type="EMBL" id="MLAK01001157">
    <property type="protein sequence ID" value="OHS96726.1"/>
    <property type="molecule type" value="Genomic_DNA"/>
</dbReference>
<feature type="region of interest" description="Disordered" evidence="2">
    <location>
        <begin position="178"/>
        <end position="501"/>
    </location>
</feature>
<dbReference type="Proteomes" id="UP000179807">
    <property type="component" value="Unassembled WGS sequence"/>
</dbReference>
<feature type="coiled-coil region" evidence="1">
    <location>
        <begin position="4"/>
        <end position="61"/>
    </location>
</feature>
<reference evidence="3" key="1">
    <citation type="submission" date="2016-10" db="EMBL/GenBank/DDBJ databases">
        <authorList>
            <person name="Benchimol M."/>
            <person name="Almeida L.G."/>
            <person name="Vasconcelos A.T."/>
            <person name="Perreira-Neves A."/>
            <person name="Rosa I.A."/>
            <person name="Tasca T."/>
            <person name="Bogo M.R."/>
            <person name="de Souza W."/>
        </authorList>
    </citation>
    <scope>NUCLEOTIDE SEQUENCE [LARGE SCALE GENOMIC DNA]</scope>
    <source>
        <strain evidence="3">K</strain>
    </source>
</reference>
<feature type="compositionally biased region" description="Basic residues" evidence="2">
    <location>
        <begin position="278"/>
        <end position="291"/>
    </location>
</feature>
<dbReference type="GeneID" id="94845918"/>
<feature type="compositionally biased region" description="Acidic residues" evidence="2">
    <location>
        <begin position="549"/>
        <end position="561"/>
    </location>
</feature>
<gene>
    <name evidence="3" type="ORF">TRFO_37068</name>
</gene>
<accession>A0A1J4JC11</accession>
<evidence type="ECO:0000313" key="4">
    <source>
        <dbReference type="Proteomes" id="UP000179807"/>
    </source>
</evidence>
<feature type="compositionally biased region" description="Polar residues" evidence="2">
    <location>
        <begin position="259"/>
        <end position="274"/>
    </location>
</feature>
<proteinExistence type="predicted"/>
<feature type="compositionally biased region" description="Basic and acidic residues" evidence="2">
    <location>
        <begin position="412"/>
        <end position="421"/>
    </location>
</feature>
<feature type="compositionally biased region" description="Polar residues" evidence="2">
    <location>
        <begin position="231"/>
        <end position="248"/>
    </location>
</feature>
<feature type="compositionally biased region" description="Basic and acidic residues" evidence="2">
    <location>
        <begin position="178"/>
        <end position="220"/>
    </location>
</feature>
<feature type="compositionally biased region" description="Basic and acidic residues" evidence="2">
    <location>
        <begin position="613"/>
        <end position="633"/>
    </location>
</feature>
<dbReference type="AlphaFoldDB" id="A0A1J4JC11"/>
<keyword evidence="1" id="KW-0175">Coiled coil</keyword>
<dbReference type="VEuPathDB" id="TrichDB:TRFO_37068"/>
<evidence type="ECO:0000256" key="1">
    <source>
        <dbReference type="SAM" id="Coils"/>
    </source>
</evidence>
<evidence type="ECO:0000313" key="3">
    <source>
        <dbReference type="EMBL" id="OHS96726.1"/>
    </source>
</evidence>
<name>A0A1J4JC11_9EUKA</name>
<protein>
    <submittedName>
        <fullName evidence="3">Uncharacterized protein</fullName>
    </submittedName>
</protein>
<sequence length="694" mass="80092">MQQVQSLRQQIGPLQEEAEDLQIKCDKISLTPEIQRIQAKLQELKETKDELDGELQNIRKSYTPSIKSEIDVEVTDLKRQFFLESESLEVIQEKMSKKNVETKEFYERDPAKSILEAQKRTTDLSHRLNFLYKESAEIDVDFEETFNPSYSNIKKENRRVTYLKRKLQLAQEEVEKRKETMKQMKIDHEREKRMLLAKKDEEERKRKIRAEMSKNRRREFIAQQRKAAGYSQDQSTDQPQGEANQNYDANKDTVRFENDANNNSSYSLKLQSPPKQAGPKRLKKRTPRKKSPNSSPNQNLNESTKTAVSQIDQSRSSISPKSERGKQRNSNQNQNSNIFGGKNYNKVQRKKEDFTIDEERDEIQIDGSDDDEMIEDIEIAVSNKDILDLGPVIDLDARKKQEQEQEQQQNEQIEKSNHDNEESQSTLGEESKENESQEATDENEQIKIGDDDEKPIVISDDSDESDNKQKDSNEDEIVIKDEAENPEKSGEGSKLTLAPPEDFLVLDVKPTLEFSYENGQVIPRQPSTPVSTENKIECENESQLSNKEESEEKTETEENEKQDENEKEKDDDIENNIQGGTTAISNEDEEIKKEESTENMTKSEEEENESIDDVLKKAAEGMLPSDHEETEEKKNGLIGWFVYEIPDQSKSEFSSQFDSIILMDIPWSPLFEKLGRVLKEKGVASAGKFNNDVL</sequence>
<feature type="region of interest" description="Disordered" evidence="2">
    <location>
        <begin position="514"/>
        <end position="633"/>
    </location>
</feature>
<feature type="compositionally biased region" description="Acidic residues" evidence="2">
    <location>
        <begin position="367"/>
        <end position="378"/>
    </location>
</feature>
<organism evidence="3 4">
    <name type="scientific">Tritrichomonas foetus</name>
    <dbReference type="NCBI Taxonomy" id="1144522"/>
    <lineage>
        <taxon>Eukaryota</taxon>
        <taxon>Metamonada</taxon>
        <taxon>Parabasalia</taxon>
        <taxon>Tritrichomonadida</taxon>
        <taxon>Tritrichomonadidae</taxon>
        <taxon>Tritrichomonas</taxon>
    </lineage>
</organism>
<evidence type="ECO:0000256" key="2">
    <source>
        <dbReference type="SAM" id="MobiDB-lite"/>
    </source>
</evidence>
<comment type="caution">
    <text evidence="3">The sequence shown here is derived from an EMBL/GenBank/DDBJ whole genome shotgun (WGS) entry which is preliminary data.</text>
</comment>
<feature type="compositionally biased region" description="Basic and acidic residues" evidence="2">
    <location>
        <begin position="249"/>
        <end position="258"/>
    </location>
</feature>